<evidence type="ECO:0000259" key="12">
    <source>
        <dbReference type="Pfam" id="PF03906"/>
    </source>
</evidence>
<reference evidence="14 15" key="1">
    <citation type="submission" date="2015-07" db="EMBL/GenBank/DDBJ databases">
        <title>Enterobacter aerogenes phage phiEap-2.</title>
        <authorList>
            <person name="Zhao X."/>
        </authorList>
    </citation>
    <scope>NUCLEOTIDE SEQUENCE [LARGE SCALE GENOMIC DNA]</scope>
</reference>
<evidence type="ECO:0000256" key="4">
    <source>
        <dbReference type="ARBA" id="ARBA00022732"/>
    </source>
</evidence>
<keyword evidence="15" id="KW-1185">Reference proteome</keyword>
<dbReference type="OrthoDB" id="10340at10239"/>
<name>A0A0K2FGC3_9CAUD</name>
<dbReference type="GO" id="GO:0098996">
    <property type="term" value="P:symbiont entry into host cell via disruption of host cell glycocalyx"/>
    <property type="evidence" value="ECO:0007669"/>
    <property type="project" value="UniProtKB-KW"/>
</dbReference>
<evidence type="ECO:0000259" key="13">
    <source>
        <dbReference type="Pfam" id="PF05048"/>
    </source>
</evidence>
<gene>
    <name evidence="14" type="ORF">RU59_00037</name>
</gene>
<dbReference type="InterPro" id="IPR012334">
    <property type="entry name" value="Pectin_lyas_fold"/>
</dbReference>
<keyword evidence="4" id="KW-1227">Viral tail protein</keyword>
<evidence type="ECO:0000256" key="2">
    <source>
        <dbReference type="ARBA" id="ARBA00022581"/>
    </source>
</evidence>
<evidence type="ECO:0000256" key="1">
    <source>
        <dbReference type="ARBA" id="ARBA00004328"/>
    </source>
</evidence>
<dbReference type="Pfam" id="PF05048">
    <property type="entry name" value="NosD"/>
    <property type="match status" value="1"/>
</dbReference>
<keyword evidence="7" id="KW-1233">Viral attachment to host adhesion receptor</keyword>
<dbReference type="Gene3D" id="2.160.20.10">
    <property type="entry name" value="Single-stranded right-handed beta-helix, Pectin lyase-like"/>
    <property type="match status" value="1"/>
</dbReference>
<dbReference type="Pfam" id="PF03906">
    <property type="entry name" value="Phage_T7_tail"/>
    <property type="match status" value="1"/>
</dbReference>
<comment type="subcellular location">
    <subcellularLocation>
        <location evidence="1">Virion</location>
    </subcellularLocation>
</comment>
<dbReference type="InterPro" id="IPR005604">
    <property type="entry name" value="Phage_T7_tail_fibre-like_N"/>
</dbReference>
<evidence type="ECO:0000256" key="9">
    <source>
        <dbReference type="ARBA" id="ARBA00035636"/>
    </source>
</evidence>
<feature type="domain" description="Periplasmic copper-binding protein NosD beta helix" evidence="13">
    <location>
        <begin position="539"/>
        <end position="678"/>
    </location>
</feature>
<keyword evidence="11" id="KW-1238">Degradation of host capsule during virus entry</keyword>
<sequence>MASPTVVRTVKRYPLDGSNRDFNIEFDYLARKFVVVSLVDTTGSTERRQLVNVTDYRFTTKTSIQTTLAHGGDGFNEIEIRRVTSTTERVVDFADGSVLRAADLNAAQVQAMHIAEEGRDQALLSISVTDSGQLDAHGMQIINVAPGTDKTHAVNKDQLDTTLGEVGGVLGEVEEIKQWIKDYIDNFVNDTANLKNVLWVYNGGLANGGETEFKLEREGSIVSVPALYINGNRQERGWQFDYSSNDKMVRLAQPLKAGDFVALLTAEGSTPLLDLLASSEGAGWVGTKNDGKNVQQVIDDLYGRIDAVPTKVPYLDPFTFGAKGGDADDRVAIQAAIDQAAENYISGNGPTTVVISAKHNVSLNPLSGGIPGEISAGRAVFNMRSGVTVTGNGSINLIKNFTGTTSGAVFTNWTGPANNIRIHNITIDCGYVKGDAMRGISAVNIVDSWYPDLFKVKAYRVSNNGLTLRKAYGVDGSDYGCAHGRIESCVVDSTYYIGIQCERPMGVLITANTVLNTGDNAIDVEGNQAGVTSGGFGANVLITNNELYNSKNGIFVESMGNTKVDHNYIYGAGIGIIFNRINSGSFYNSCIGNSIEGTTADAGYGIRFINQIGRITVSDNFILRRKYGIAFADRIDRMTIGVNTFAGIGDTILYFDKVPSGNSLIRSTIARQNYQGGQTSGIPYPTSPRGCPFNYPNRMASTVDYVDVHFLDYNSPGEVNYKRSESDISPIVAWGNKYARYGALTPGYTSIGGNHGFVGEYLEINNKLYQIYNVTASMTEVTKWDGASFTSGNFTTDFPTGGHVVTRRVQWGTL</sequence>
<evidence type="ECO:0000256" key="8">
    <source>
        <dbReference type="ARBA" id="ARBA00023296"/>
    </source>
</evidence>
<dbReference type="EMBL" id="KT321314">
    <property type="protein sequence ID" value="ALA45100.1"/>
    <property type="molecule type" value="Genomic_DNA"/>
</dbReference>
<dbReference type="Proteomes" id="UP000207643">
    <property type="component" value="Segment"/>
</dbReference>
<dbReference type="InterPro" id="IPR011049">
    <property type="entry name" value="Serralysin-like_metalloprot_C"/>
</dbReference>
<dbReference type="InterPro" id="IPR006626">
    <property type="entry name" value="PbH1"/>
</dbReference>
<feature type="domain" description="Bacteriophage T7 tail fibre protein-like N-terminal" evidence="12">
    <location>
        <begin position="5"/>
        <end position="136"/>
    </location>
</feature>
<comment type="similarity">
    <text evidence="9">In the N-terminal section; belongs to the Teseptimavirus fiber family.</text>
</comment>
<evidence type="ECO:0000256" key="11">
    <source>
        <dbReference type="ARBA" id="ARBA00035731"/>
    </source>
</evidence>
<evidence type="ECO:0000313" key="14">
    <source>
        <dbReference type="EMBL" id="ALA45100.1"/>
    </source>
</evidence>
<keyword evidence="2" id="KW-0945">Host-virus interaction</keyword>
<dbReference type="GO" id="GO:0098671">
    <property type="term" value="P:adhesion receptor-mediated virion attachment to host cell"/>
    <property type="evidence" value="ECO:0007669"/>
    <property type="project" value="UniProtKB-KW"/>
</dbReference>
<evidence type="ECO:0000256" key="3">
    <source>
        <dbReference type="ARBA" id="ARBA00022717"/>
    </source>
</evidence>
<dbReference type="GO" id="GO:0098994">
    <property type="term" value="P:symbiont entry into host cell via disruption of host cell envelope"/>
    <property type="evidence" value="ECO:0007669"/>
    <property type="project" value="UniProtKB-KW"/>
</dbReference>
<proteinExistence type="inferred from homology"/>
<protein>
    <recommendedName>
        <fullName evidence="10">Probable tail spike protein</fullName>
    </recommendedName>
</protein>
<keyword evidence="6" id="KW-0946">Virion</keyword>
<evidence type="ECO:0000256" key="6">
    <source>
        <dbReference type="ARBA" id="ARBA00022844"/>
    </source>
</evidence>
<evidence type="ECO:0000313" key="15">
    <source>
        <dbReference type="Proteomes" id="UP000207643"/>
    </source>
</evidence>
<keyword evidence="5" id="KW-1161">Viral attachment to host cell</keyword>
<dbReference type="KEGG" id="vg:26647503"/>
<keyword evidence="3" id="KW-1235">Degradation of host cell envelope components during virus entry</keyword>
<evidence type="ECO:0000256" key="7">
    <source>
        <dbReference type="ARBA" id="ARBA00023165"/>
    </source>
</evidence>
<dbReference type="SUPFAM" id="SSF51126">
    <property type="entry name" value="Pectin lyase-like"/>
    <property type="match status" value="1"/>
</dbReference>
<dbReference type="InterPro" id="IPR007742">
    <property type="entry name" value="NosD_dom"/>
</dbReference>
<evidence type="ECO:0000256" key="10">
    <source>
        <dbReference type="ARBA" id="ARBA00035728"/>
    </source>
</evidence>
<evidence type="ECO:0000256" key="5">
    <source>
        <dbReference type="ARBA" id="ARBA00022804"/>
    </source>
</evidence>
<dbReference type="Gene3D" id="2.150.10.10">
    <property type="entry name" value="Serralysin-like metalloprotease, C-terminal"/>
    <property type="match status" value="1"/>
</dbReference>
<dbReference type="InterPro" id="IPR011050">
    <property type="entry name" value="Pectin_lyase_fold/virulence"/>
</dbReference>
<organism evidence="14 15">
    <name type="scientific">Enterobacter phage phiEap-1</name>
    <dbReference type="NCBI Taxonomy" id="1587520"/>
    <lineage>
        <taxon>Viruses</taxon>
        <taxon>Duplodnaviria</taxon>
        <taxon>Heunggongvirae</taxon>
        <taxon>Uroviricota</taxon>
        <taxon>Caudoviricetes</taxon>
        <taxon>Autographivirales</taxon>
        <taxon>Autotranscriptaviridae</taxon>
        <taxon>Studiervirinae</taxon>
        <taxon>Eapunavirus</taxon>
        <taxon>Eapunavirus Eap1</taxon>
    </lineage>
</organism>
<dbReference type="GO" id="GO:0098015">
    <property type="term" value="C:virus tail"/>
    <property type="evidence" value="ECO:0007669"/>
    <property type="project" value="UniProtKB-KW"/>
</dbReference>
<dbReference type="GeneID" id="26647503"/>
<accession>A0A0K2FGC3</accession>
<dbReference type="SMART" id="SM00710">
    <property type="entry name" value="PbH1"/>
    <property type="match status" value="5"/>
</dbReference>
<keyword evidence="8" id="KW-1160">Virus entry into host cell</keyword>
<dbReference type="RefSeq" id="YP_009196379.1">
    <property type="nucleotide sequence ID" value="NC_028772.1"/>
</dbReference>